<evidence type="ECO:0000256" key="5">
    <source>
        <dbReference type="ARBA" id="ARBA00022792"/>
    </source>
</evidence>
<evidence type="ECO:0000256" key="4">
    <source>
        <dbReference type="ARBA" id="ARBA00022692"/>
    </source>
</evidence>
<organism evidence="10 11">
    <name type="scientific">Curvularia kusanoi</name>
    <name type="common">Cochliobolus kusanoi</name>
    <dbReference type="NCBI Taxonomy" id="90978"/>
    <lineage>
        <taxon>Eukaryota</taxon>
        <taxon>Fungi</taxon>
        <taxon>Dikarya</taxon>
        <taxon>Ascomycota</taxon>
        <taxon>Pezizomycotina</taxon>
        <taxon>Dothideomycetes</taxon>
        <taxon>Pleosporomycetidae</taxon>
        <taxon>Pleosporales</taxon>
        <taxon>Pleosporineae</taxon>
        <taxon>Pleosporaceae</taxon>
        <taxon>Curvularia</taxon>
    </lineage>
</organism>
<comment type="subunit">
    <text evidence="9">Component of the TIM22 complex.</text>
</comment>
<feature type="transmembrane region" description="Helical" evidence="9">
    <location>
        <begin position="43"/>
        <end position="61"/>
    </location>
</feature>
<dbReference type="EMBL" id="SWKU01000015">
    <property type="protein sequence ID" value="KAF3000090.1"/>
    <property type="molecule type" value="Genomic_DNA"/>
</dbReference>
<keyword evidence="11" id="KW-1185">Reference proteome</keyword>
<keyword evidence="9" id="KW-0811">Translocation</keyword>
<keyword evidence="9" id="KW-0653">Protein transport</keyword>
<protein>
    <recommendedName>
        <fullName evidence="3 9">Mitochondrial import inner membrane translocase subunit TIM22</fullName>
    </recommendedName>
</protein>
<comment type="function">
    <text evidence="9">Essential core component of the TIM22 complex, a complex that mediates the import and insertion of multi-pass transmembrane proteins into the mitochondrial inner membrane. In the TIM22 complex, it constitutes the voltage-activated and signal-gated channel. Forms a twin-pore translocase that uses the membrane potential as external driving force in 2 voltage-dependent steps.</text>
</comment>
<dbReference type="InterPro" id="IPR039175">
    <property type="entry name" value="TIM22"/>
</dbReference>
<comment type="subcellular location">
    <subcellularLocation>
        <location evidence="1 9">Mitochondrion inner membrane</location>
        <topology evidence="1 9">Multi-pass membrane protein</topology>
    </subcellularLocation>
</comment>
<evidence type="ECO:0000256" key="2">
    <source>
        <dbReference type="ARBA" id="ARBA00008444"/>
    </source>
</evidence>
<evidence type="ECO:0000256" key="6">
    <source>
        <dbReference type="ARBA" id="ARBA00022989"/>
    </source>
</evidence>
<name>A0A9P4TB68_CURKU</name>
<dbReference type="OrthoDB" id="75343at2759"/>
<dbReference type="PANTHER" id="PTHR14110">
    <property type="entry name" value="MITOCHONDRIAL IMPORT INNER MEMBRANE TRANSLOCASE SUBUNIT TIM22"/>
    <property type="match status" value="1"/>
</dbReference>
<accession>A0A9P4TB68</accession>
<dbReference type="Pfam" id="PF02466">
    <property type="entry name" value="Tim17"/>
    <property type="match status" value="1"/>
</dbReference>
<dbReference type="GO" id="GO:0008320">
    <property type="term" value="F:protein transmembrane transporter activity"/>
    <property type="evidence" value="ECO:0007669"/>
    <property type="project" value="UniProtKB-UniRule"/>
</dbReference>
<comment type="caution">
    <text evidence="10">The sequence shown here is derived from an EMBL/GenBank/DDBJ whole genome shotgun (WGS) entry which is preliminary data.</text>
</comment>
<evidence type="ECO:0000256" key="9">
    <source>
        <dbReference type="RuleBase" id="RU367038"/>
    </source>
</evidence>
<keyword evidence="9" id="KW-0813">Transport</keyword>
<keyword evidence="6 9" id="KW-1133">Transmembrane helix</keyword>
<reference evidence="10" key="1">
    <citation type="submission" date="2019-04" db="EMBL/GenBank/DDBJ databases">
        <title>Sequencing of skin fungus with MAO and IRED activity.</title>
        <authorList>
            <person name="Marsaioli A.J."/>
            <person name="Bonatto J.M.C."/>
            <person name="Reis Junior O."/>
        </authorList>
    </citation>
    <scope>NUCLEOTIDE SEQUENCE</scope>
    <source>
        <strain evidence="10">30M1</strain>
    </source>
</reference>
<comment type="similarity">
    <text evidence="2 9">Belongs to the Tim17/Tim22/Tim23 family.</text>
</comment>
<sequence length="304" mass="30678">MAFPQNPNGMMAGMNPTAGMSEQEVQMTKMIQASMESCVGKTVMAGVMGGGLGAMFGLFMASMRYDTPMGQPLPTAAASPVAAGAAPTSNAAAAAGSAKPASTPITSAVRAAASSATATASTSTLPSAAASQAVSAGAPAATASSASASALSPTATTGISDLPLKQQLKHGLRDMYRSSISSGKNFAKVGAIFSGTECAIEGLRAKNDLYNGVAGGCITGGVLARNAGPQAVAVGCVGFAAFSAAIDAYMRMPEDERNLSTRFTDCGSLYFYDSVLYRATQRALLYAEGHPSHQTRNDAESKQP</sequence>
<keyword evidence="5 9" id="KW-0999">Mitochondrion inner membrane</keyword>
<evidence type="ECO:0000256" key="3">
    <source>
        <dbReference type="ARBA" id="ARBA00020722"/>
    </source>
</evidence>
<dbReference type="Proteomes" id="UP000801428">
    <property type="component" value="Unassembled WGS sequence"/>
</dbReference>
<dbReference type="PANTHER" id="PTHR14110:SF0">
    <property type="entry name" value="MITOCHONDRIAL IMPORT INNER MEMBRANE TRANSLOCASE SUBUNIT TIM22"/>
    <property type="match status" value="1"/>
</dbReference>
<dbReference type="AlphaFoldDB" id="A0A9P4TB68"/>
<evidence type="ECO:0000313" key="11">
    <source>
        <dbReference type="Proteomes" id="UP000801428"/>
    </source>
</evidence>
<comment type="caution">
    <text evidence="9">Lacks conserved residue(s) required for the propagation of feature annotation.</text>
</comment>
<dbReference type="GO" id="GO:0042721">
    <property type="term" value="C:TIM22 mitochondrial import inner membrane insertion complex"/>
    <property type="evidence" value="ECO:0007669"/>
    <property type="project" value="UniProtKB-UniRule"/>
</dbReference>
<dbReference type="GO" id="GO:0045039">
    <property type="term" value="P:protein insertion into mitochondrial inner membrane"/>
    <property type="evidence" value="ECO:0007669"/>
    <property type="project" value="UniProtKB-UniRule"/>
</dbReference>
<keyword evidence="4 9" id="KW-0812">Transmembrane</keyword>
<keyword evidence="7 9" id="KW-0496">Mitochondrion</keyword>
<dbReference type="GO" id="GO:0030943">
    <property type="term" value="F:mitochondrion targeting sequence binding"/>
    <property type="evidence" value="ECO:0007669"/>
    <property type="project" value="TreeGrafter"/>
</dbReference>
<proteinExistence type="inferred from homology"/>
<evidence type="ECO:0000313" key="10">
    <source>
        <dbReference type="EMBL" id="KAF3000090.1"/>
    </source>
</evidence>
<evidence type="ECO:0000256" key="7">
    <source>
        <dbReference type="ARBA" id="ARBA00023128"/>
    </source>
</evidence>
<evidence type="ECO:0000256" key="1">
    <source>
        <dbReference type="ARBA" id="ARBA00004448"/>
    </source>
</evidence>
<gene>
    <name evidence="10" type="ORF">E8E13_002811</name>
</gene>
<keyword evidence="8 9" id="KW-0472">Membrane</keyword>
<evidence type="ECO:0000256" key="8">
    <source>
        <dbReference type="ARBA" id="ARBA00023136"/>
    </source>
</evidence>